<protein>
    <submittedName>
        <fullName evidence="1">Uncharacterized protein</fullName>
    </submittedName>
</protein>
<evidence type="ECO:0000313" key="2">
    <source>
        <dbReference type="Proteomes" id="UP000078559"/>
    </source>
</evidence>
<dbReference type="Proteomes" id="UP000078559">
    <property type="component" value="Unassembled WGS sequence"/>
</dbReference>
<evidence type="ECO:0000313" key="1">
    <source>
        <dbReference type="EMBL" id="KUI63996.1"/>
    </source>
</evidence>
<reference evidence="1" key="1">
    <citation type="submission" date="2014-12" db="EMBL/GenBank/DDBJ databases">
        <title>Genome Sequence of Valsa Canker Pathogens Uncovers a Specific Adaption of Colonization on Woody Bark.</title>
        <authorList>
            <person name="Yin Z."/>
            <person name="Liu H."/>
            <person name="Gao X."/>
            <person name="Li Z."/>
            <person name="Song N."/>
            <person name="Ke X."/>
            <person name="Dai Q."/>
            <person name="Wu Y."/>
            <person name="Sun Y."/>
            <person name="Xu J.-R."/>
            <person name="Kang Z.K."/>
            <person name="Wang L."/>
            <person name="Huang L."/>
        </authorList>
    </citation>
    <scope>NUCLEOTIDE SEQUENCE [LARGE SCALE GENOMIC DNA]</scope>
    <source>
        <strain evidence="1">03-8</strain>
    </source>
</reference>
<organism evidence="1 2">
    <name type="scientific">Cytospora mali</name>
    <name type="common">Apple Valsa canker fungus</name>
    <name type="synonym">Valsa mali</name>
    <dbReference type="NCBI Taxonomy" id="578113"/>
    <lineage>
        <taxon>Eukaryota</taxon>
        <taxon>Fungi</taxon>
        <taxon>Dikarya</taxon>
        <taxon>Ascomycota</taxon>
        <taxon>Pezizomycotina</taxon>
        <taxon>Sordariomycetes</taxon>
        <taxon>Sordariomycetidae</taxon>
        <taxon>Diaporthales</taxon>
        <taxon>Cytosporaceae</taxon>
        <taxon>Cytospora</taxon>
    </lineage>
</organism>
<name>A0A194VIM5_CYTMA</name>
<gene>
    <name evidence="1" type="ORF">VM1G_12036</name>
</gene>
<accession>A0A194VIM5</accession>
<sequence>MTKRMKVKVQVKVTDQSDVDSERVASVYYDAFSTSQHELTEESTPAFAPLISAIAEAKHGPHLRADPLTTTTTTTTTTITATATSAATATATAIATAKFTDWLHYKEQLHRLRERMGIGNYKYLCIRFGSDGWHINAGALSWEWINDSVLI</sequence>
<dbReference type="EMBL" id="KN796116">
    <property type="protein sequence ID" value="KUI63996.1"/>
    <property type="molecule type" value="Genomic_DNA"/>
</dbReference>
<keyword evidence="2" id="KW-1185">Reference proteome</keyword>
<proteinExistence type="predicted"/>
<dbReference type="AlphaFoldDB" id="A0A194VIM5"/>